<dbReference type="Proteomes" id="UP000013785">
    <property type="component" value="Unassembled WGS sequence"/>
</dbReference>
<dbReference type="CDD" id="cd16386">
    <property type="entry name" value="TcpC_N"/>
    <property type="match status" value="1"/>
</dbReference>
<dbReference type="OrthoDB" id="4084447at2"/>
<dbReference type="STRING" id="154621.RV11_GL000530"/>
<dbReference type="RefSeq" id="WP_010767723.1">
    <property type="nucleotide sequence ID" value="NZ_ASWE01000002.1"/>
</dbReference>
<comment type="caution">
    <text evidence="1">The sequence shown here is derived from an EMBL/GenBank/DDBJ whole genome shotgun (WGS) entry which is preliminary data.</text>
</comment>
<sequence length="304" mass="35436">MKIKIERSKREKALKKKKERVVSVGKHRKRVLALWILLFCSLIFGIYKNFTAIDQHTTHEKVVIKEKVLNTSGIENFTIDFAKEYFSWKNNELDIEKRMSDLTQYLTEEGSTLSQDMIRADIPTSSEVESVKILDVEKKSDEFTISFSISQRIDEGKRNQMINTVYRVTAYDDKKGGYIITSLPTMIGKQSKAKYEGKHLESDSTIDAKRVEEMTGFLETFFMLYPTASEKELRYYIDHDVLNPINYNLKFKEIVSPIYHEKGKSIQATLVVKYIDDITKTISSFQYTLVLQKDKNWKIIDNKS</sequence>
<dbReference type="AlphaFoldDB" id="R3WEE5"/>
<gene>
    <name evidence="1" type="ORF">UC3_01052</name>
</gene>
<dbReference type="HOGENOM" id="CLU_053310_0_0_9"/>
<dbReference type="InterPro" id="IPR035628">
    <property type="entry name" value="TcpC_C"/>
</dbReference>
<protein>
    <submittedName>
        <fullName evidence="1">Conjugative transposon protein</fullName>
    </submittedName>
</protein>
<dbReference type="InterPro" id="IPR024735">
    <property type="entry name" value="TcpC"/>
</dbReference>
<dbReference type="Gene3D" id="3.10.450.540">
    <property type="match status" value="2"/>
</dbReference>
<name>R3WEE5_9ENTE</name>
<keyword evidence="2" id="KW-1185">Reference proteome</keyword>
<dbReference type="PATRIC" id="fig|1158610.3.peg.1035"/>
<dbReference type="CDD" id="cd16428">
    <property type="entry name" value="TcpC_C"/>
    <property type="match status" value="1"/>
</dbReference>
<evidence type="ECO:0000313" key="2">
    <source>
        <dbReference type="Proteomes" id="UP000013785"/>
    </source>
</evidence>
<evidence type="ECO:0000313" key="1">
    <source>
        <dbReference type="EMBL" id="EOL46246.1"/>
    </source>
</evidence>
<accession>R3WEE5</accession>
<organism evidence="1 2">
    <name type="scientific">Enterococcus phoeniculicola ATCC BAA-412</name>
    <dbReference type="NCBI Taxonomy" id="1158610"/>
    <lineage>
        <taxon>Bacteria</taxon>
        <taxon>Bacillati</taxon>
        <taxon>Bacillota</taxon>
        <taxon>Bacilli</taxon>
        <taxon>Lactobacillales</taxon>
        <taxon>Enterococcaceae</taxon>
        <taxon>Enterococcus</taxon>
    </lineage>
</organism>
<dbReference type="Pfam" id="PF12642">
    <property type="entry name" value="TpcC"/>
    <property type="match status" value="1"/>
</dbReference>
<reference evidence="1 2" key="1">
    <citation type="submission" date="2013-02" db="EMBL/GenBank/DDBJ databases">
        <title>The Genome Sequence of Enterococcus phoeniculicola BAA-412.</title>
        <authorList>
            <consortium name="The Broad Institute Genome Sequencing Platform"/>
            <consortium name="The Broad Institute Genome Sequencing Center for Infectious Disease"/>
            <person name="Earl A.M."/>
            <person name="Gilmore M.S."/>
            <person name="Lebreton F."/>
            <person name="Walker B."/>
            <person name="Young S.K."/>
            <person name="Zeng Q."/>
            <person name="Gargeya S."/>
            <person name="Fitzgerald M."/>
            <person name="Haas B."/>
            <person name="Abouelleil A."/>
            <person name="Alvarado L."/>
            <person name="Arachchi H.M."/>
            <person name="Berlin A.M."/>
            <person name="Chapman S.B."/>
            <person name="Dewar J."/>
            <person name="Goldberg J."/>
            <person name="Griggs A."/>
            <person name="Gujja S."/>
            <person name="Hansen M."/>
            <person name="Howarth C."/>
            <person name="Imamovic A."/>
            <person name="Larimer J."/>
            <person name="McCowan C."/>
            <person name="Murphy C."/>
            <person name="Neiman D."/>
            <person name="Pearson M."/>
            <person name="Priest M."/>
            <person name="Roberts A."/>
            <person name="Saif S."/>
            <person name="Shea T."/>
            <person name="Sisk P."/>
            <person name="Sykes S."/>
            <person name="Wortman J."/>
            <person name="Nusbaum C."/>
            <person name="Birren B."/>
        </authorList>
    </citation>
    <scope>NUCLEOTIDE SEQUENCE [LARGE SCALE GENOMIC DNA]</scope>
    <source>
        <strain evidence="1 2">ATCC BAA-412</strain>
    </source>
</reference>
<proteinExistence type="predicted"/>
<dbReference type="eggNOG" id="ENOG502Z8HY">
    <property type="taxonomic scope" value="Bacteria"/>
</dbReference>
<dbReference type="EMBL" id="AJAT01000011">
    <property type="protein sequence ID" value="EOL46246.1"/>
    <property type="molecule type" value="Genomic_DNA"/>
</dbReference>